<gene>
    <name evidence="1" type="ORF">EfsSzw1_43</name>
</gene>
<name>A0A411B7C1_9CAUD</name>
<proteinExistence type="predicted"/>
<accession>A0A411B7C1</accession>
<evidence type="ECO:0000313" key="2">
    <source>
        <dbReference type="Proteomes" id="UP000289690"/>
    </source>
</evidence>
<keyword evidence="2" id="KW-1185">Reference proteome</keyword>
<sequence>MLGKLKKKVNQKINTWALSRVESISIIPEPIEVIRINKQVIPYRLCVKVSVFDNDEQVNLRIVEASHKIGEDLLKSGALKKVKDEVHSNEPIRTIILEAHVAKEER</sequence>
<dbReference type="EMBL" id="MH791397">
    <property type="protein sequence ID" value="QAX97514.1"/>
    <property type="molecule type" value="Genomic_DNA"/>
</dbReference>
<dbReference type="Proteomes" id="UP000289690">
    <property type="component" value="Segment"/>
</dbReference>
<organism evidence="1 2">
    <name type="scientific">Enterococcus phage EfsSzw-1</name>
    <dbReference type="NCBI Taxonomy" id="2419745"/>
    <lineage>
        <taxon>Viruses</taxon>
        <taxon>Duplodnaviria</taxon>
        <taxon>Heunggongvirae</taxon>
        <taxon>Uroviricota</taxon>
        <taxon>Caudoviricetes</taxon>
        <taxon>Herelleviridae</taxon>
        <taxon>Brockvirinae</taxon>
        <taxon>Schiekvirus</taxon>
        <taxon>Schiekvirus Efsszw1</taxon>
    </lineage>
</organism>
<evidence type="ECO:0000313" key="1">
    <source>
        <dbReference type="EMBL" id="QAX97514.1"/>
    </source>
</evidence>
<protein>
    <submittedName>
        <fullName evidence="1">Uncharacterized protein</fullName>
    </submittedName>
</protein>
<reference evidence="1 2" key="1">
    <citation type="submission" date="2018-08" db="EMBL/GenBank/DDBJ databases">
        <title>EfsSzw_1, Complete genome sequences of 3 novel enterobacteria, Pakpunavirus like phages.</title>
        <authorList>
            <person name="Yuan S."/>
            <person name="Ma Y."/>
            <person name="Liu Q."/>
        </authorList>
    </citation>
    <scope>NUCLEOTIDE SEQUENCE [LARGE SCALE GENOMIC DNA]</scope>
</reference>